<comment type="catalytic activity">
    <reaction evidence="8">
        <text>DNA(n) + a 2'-deoxyribonucleoside 5'-triphosphate = DNA(n+1) + diphosphate</text>
        <dbReference type="Rhea" id="RHEA:22508"/>
        <dbReference type="Rhea" id="RHEA-COMP:17339"/>
        <dbReference type="Rhea" id="RHEA-COMP:17340"/>
        <dbReference type="ChEBI" id="CHEBI:33019"/>
        <dbReference type="ChEBI" id="CHEBI:61560"/>
        <dbReference type="ChEBI" id="CHEBI:173112"/>
        <dbReference type="EC" id="2.7.7.7"/>
    </reaction>
</comment>
<dbReference type="InterPro" id="IPR027417">
    <property type="entry name" value="P-loop_NTPase"/>
</dbReference>
<dbReference type="InterPro" id="IPR032780">
    <property type="entry name" value="DNA_pol3_delt_C"/>
</dbReference>
<dbReference type="NCBIfam" id="TIGR01128">
    <property type="entry name" value="holA"/>
    <property type="match status" value="1"/>
</dbReference>
<keyword evidence="3" id="KW-0808">Transferase</keyword>
<dbReference type="Pfam" id="PF06144">
    <property type="entry name" value="DNA_pol3_delta"/>
    <property type="match status" value="1"/>
</dbReference>
<name>A0A2Z6E820_9GAMM</name>
<proteinExistence type="inferred from homology"/>
<feature type="domain" description="DNA polymerase III subunit delta C-terminal" evidence="11">
    <location>
        <begin position="218"/>
        <end position="327"/>
    </location>
</feature>
<dbReference type="OrthoDB" id="9770982at2"/>
<evidence type="ECO:0000259" key="10">
    <source>
        <dbReference type="Pfam" id="PF06144"/>
    </source>
</evidence>
<reference evidence="13" key="1">
    <citation type="submission" date="2018-04" db="EMBL/GenBank/DDBJ databases">
        <authorList>
            <person name="Watanabe M."/>
            <person name="Kojima H."/>
        </authorList>
    </citation>
    <scope>NUCLEOTIDE SEQUENCE [LARGE SCALE GENOMIC DNA]</scope>
    <source>
        <strain evidence="13">Dysh456</strain>
    </source>
</reference>
<evidence type="ECO:0000256" key="9">
    <source>
        <dbReference type="NCBIfam" id="TIGR01128"/>
    </source>
</evidence>
<dbReference type="GO" id="GO:0009360">
    <property type="term" value="C:DNA polymerase III complex"/>
    <property type="evidence" value="ECO:0007669"/>
    <property type="project" value="UniProtKB-UniRule"/>
</dbReference>
<dbReference type="KEGG" id="rbd:ALSL_2188"/>
<dbReference type="InterPro" id="IPR005790">
    <property type="entry name" value="DNA_polIII_delta"/>
</dbReference>
<organism evidence="12 13">
    <name type="scientific">Aerosticca soli</name>
    <dbReference type="NCBI Taxonomy" id="2010829"/>
    <lineage>
        <taxon>Bacteria</taxon>
        <taxon>Pseudomonadati</taxon>
        <taxon>Pseudomonadota</taxon>
        <taxon>Gammaproteobacteria</taxon>
        <taxon>Lysobacterales</taxon>
        <taxon>Rhodanobacteraceae</taxon>
        <taxon>Aerosticca</taxon>
    </lineage>
</organism>
<evidence type="ECO:0000256" key="1">
    <source>
        <dbReference type="ARBA" id="ARBA00012417"/>
    </source>
</evidence>
<feature type="domain" description="DNA polymerase III delta N-terminal" evidence="10">
    <location>
        <begin position="21"/>
        <end position="135"/>
    </location>
</feature>
<dbReference type="PANTHER" id="PTHR34388:SF1">
    <property type="entry name" value="DNA POLYMERASE III SUBUNIT DELTA"/>
    <property type="match status" value="1"/>
</dbReference>
<dbReference type="SUPFAM" id="SSF52540">
    <property type="entry name" value="P-loop containing nucleoside triphosphate hydrolases"/>
    <property type="match status" value="1"/>
</dbReference>
<dbReference type="Gene3D" id="3.40.50.300">
    <property type="entry name" value="P-loop containing nucleotide triphosphate hydrolases"/>
    <property type="match status" value="1"/>
</dbReference>
<evidence type="ECO:0000313" key="12">
    <source>
        <dbReference type="EMBL" id="BBD80814.1"/>
    </source>
</evidence>
<evidence type="ECO:0000256" key="8">
    <source>
        <dbReference type="ARBA" id="ARBA00049244"/>
    </source>
</evidence>
<dbReference type="Gene3D" id="1.20.272.10">
    <property type="match status" value="1"/>
</dbReference>
<dbReference type="GO" id="GO:0003677">
    <property type="term" value="F:DNA binding"/>
    <property type="evidence" value="ECO:0007669"/>
    <property type="project" value="InterPro"/>
</dbReference>
<dbReference type="Proteomes" id="UP000270530">
    <property type="component" value="Chromosome"/>
</dbReference>
<evidence type="ECO:0000256" key="5">
    <source>
        <dbReference type="ARBA" id="ARBA00022705"/>
    </source>
</evidence>
<evidence type="ECO:0000256" key="6">
    <source>
        <dbReference type="ARBA" id="ARBA00022932"/>
    </source>
</evidence>
<evidence type="ECO:0000256" key="7">
    <source>
        <dbReference type="ARBA" id="ARBA00034754"/>
    </source>
</evidence>
<dbReference type="GO" id="GO:0006261">
    <property type="term" value="P:DNA-templated DNA replication"/>
    <property type="evidence" value="ECO:0007669"/>
    <property type="project" value="TreeGrafter"/>
</dbReference>
<dbReference type="GO" id="GO:0003887">
    <property type="term" value="F:DNA-directed DNA polymerase activity"/>
    <property type="evidence" value="ECO:0007669"/>
    <property type="project" value="UniProtKB-UniRule"/>
</dbReference>
<dbReference type="InterPro" id="IPR008921">
    <property type="entry name" value="DNA_pol3_clamp-load_cplx_C"/>
</dbReference>
<gene>
    <name evidence="12" type="ORF">ALSL_2188</name>
</gene>
<comment type="similarity">
    <text evidence="7">Belongs to the DNA polymerase HolA subunit family.</text>
</comment>
<evidence type="ECO:0000256" key="2">
    <source>
        <dbReference type="ARBA" id="ARBA00017703"/>
    </source>
</evidence>
<evidence type="ECO:0000256" key="4">
    <source>
        <dbReference type="ARBA" id="ARBA00022695"/>
    </source>
</evidence>
<evidence type="ECO:0000259" key="11">
    <source>
        <dbReference type="Pfam" id="PF14840"/>
    </source>
</evidence>
<keyword evidence="6" id="KW-0239">DNA-directed DNA polymerase</keyword>
<dbReference type="EMBL" id="AP018560">
    <property type="protein sequence ID" value="BBD80814.1"/>
    <property type="molecule type" value="Genomic_DNA"/>
</dbReference>
<sequence length="340" mass="36699">MPLGPAQWRKALAGDRLAPVYLLAGEELLVLEAADALRAQARRLGYAEREVLDAGPSFDWDGLARAAAGLSLFSSRRLLDLRLPGGRPGVEGAKAIAEFCASPPPDTVLLITATEWSGKHEGAWTRKLDETGVMVVFNAPRPQEWEAWLGERLAAHGLTATGEALALLAERMEGNLLAAAQEIAKLAVLVPSADRAGAPIDAAQMEALIADSARYDVFKLADAAFAGEGARALHILAGLRDEGEELIALMGWLVNQLQLLLRLAEARDFAAQARAERLWPAREQLFRKALRRAPREHWQACLAQAARIDCIAKGRATGDAWREAERLLAAIAVPRAAVLL</sequence>
<dbReference type="EC" id="2.7.7.7" evidence="1 9"/>
<dbReference type="RefSeq" id="WP_126539088.1">
    <property type="nucleotide sequence ID" value="NZ_AP018560.1"/>
</dbReference>
<keyword evidence="5" id="KW-0235">DNA replication</keyword>
<dbReference type="AlphaFoldDB" id="A0A2Z6E820"/>
<evidence type="ECO:0000313" key="13">
    <source>
        <dbReference type="Proteomes" id="UP000270530"/>
    </source>
</evidence>
<dbReference type="InterPro" id="IPR010372">
    <property type="entry name" value="DNA_pol3_delta_N"/>
</dbReference>
<dbReference type="Gene3D" id="1.10.8.60">
    <property type="match status" value="1"/>
</dbReference>
<keyword evidence="13" id="KW-1185">Reference proteome</keyword>
<protein>
    <recommendedName>
        <fullName evidence="2 9">DNA polymerase III subunit delta</fullName>
        <ecNumber evidence="1 9">2.7.7.7</ecNumber>
    </recommendedName>
</protein>
<dbReference type="SUPFAM" id="SSF48019">
    <property type="entry name" value="post-AAA+ oligomerization domain-like"/>
    <property type="match status" value="1"/>
</dbReference>
<accession>A0A2Z6E820</accession>
<dbReference type="Pfam" id="PF14840">
    <property type="entry name" value="DNA_pol3_delt_C"/>
    <property type="match status" value="1"/>
</dbReference>
<dbReference type="CDD" id="cd18138">
    <property type="entry name" value="HLD_clamp_pol_III_delta"/>
    <property type="match status" value="1"/>
</dbReference>
<keyword evidence="4" id="KW-0548">Nucleotidyltransferase</keyword>
<dbReference type="PANTHER" id="PTHR34388">
    <property type="entry name" value="DNA POLYMERASE III SUBUNIT DELTA"/>
    <property type="match status" value="1"/>
</dbReference>
<reference evidence="13" key="2">
    <citation type="submission" date="2018-06" db="EMBL/GenBank/DDBJ databases">
        <title>Genome sequence of Rhodanobacteraceae bacterium strain Dysh456.</title>
        <authorList>
            <person name="Fukui M."/>
        </authorList>
    </citation>
    <scope>NUCLEOTIDE SEQUENCE [LARGE SCALE GENOMIC DNA]</scope>
    <source>
        <strain evidence="13">Dysh456</strain>
    </source>
</reference>
<evidence type="ECO:0000256" key="3">
    <source>
        <dbReference type="ARBA" id="ARBA00022679"/>
    </source>
</evidence>